<reference evidence="2" key="1">
    <citation type="journal article" date="2022" name="Mol. Ecol. Resour.">
        <title>The genomes of chicory, endive, great burdock and yacon provide insights into Asteraceae palaeo-polyploidization history and plant inulin production.</title>
        <authorList>
            <person name="Fan W."/>
            <person name="Wang S."/>
            <person name="Wang H."/>
            <person name="Wang A."/>
            <person name="Jiang F."/>
            <person name="Liu H."/>
            <person name="Zhao H."/>
            <person name="Xu D."/>
            <person name="Zhang Y."/>
        </authorList>
    </citation>
    <scope>NUCLEOTIDE SEQUENCE [LARGE SCALE GENOMIC DNA]</scope>
    <source>
        <strain evidence="2">cv. Punajuju</strain>
    </source>
</reference>
<proteinExistence type="predicted"/>
<evidence type="ECO:0000313" key="2">
    <source>
        <dbReference type="Proteomes" id="UP001055811"/>
    </source>
</evidence>
<keyword evidence="2" id="KW-1185">Reference proteome</keyword>
<dbReference type="EMBL" id="CM042017">
    <property type="protein sequence ID" value="KAI3690789.1"/>
    <property type="molecule type" value="Genomic_DNA"/>
</dbReference>
<accession>A0ACB8Z0Q6</accession>
<comment type="caution">
    <text evidence="1">The sequence shown here is derived from an EMBL/GenBank/DDBJ whole genome shotgun (WGS) entry which is preliminary data.</text>
</comment>
<gene>
    <name evidence="1" type="ORF">L2E82_48997</name>
</gene>
<organism evidence="1 2">
    <name type="scientific">Cichorium intybus</name>
    <name type="common">Chicory</name>
    <dbReference type="NCBI Taxonomy" id="13427"/>
    <lineage>
        <taxon>Eukaryota</taxon>
        <taxon>Viridiplantae</taxon>
        <taxon>Streptophyta</taxon>
        <taxon>Embryophyta</taxon>
        <taxon>Tracheophyta</taxon>
        <taxon>Spermatophyta</taxon>
        <taxon>Magnoliopsida</taxon>
        <taxon>eudicotyledons</taxon>
        <taxon>Gunneridae</taxon>
        <taxon>Pentapetalae</taxon>
        <taxon>asterids</taxon>
        <taxon>campanulids</taxon>
        <taxon>Asterales</taxon>
        <taxon>Asteraceae</taxon>
        <taxon>Cichorioideae</taxon>
        <taxon>Cichorieae</taxon>
        <taxon>Cichoriinae</taxon>
        <taxon>Cichorium</taxon>
    </lineage>
</organism>
<reference evidence="1 2" key="2">
    <citation type="journal article" date="2022" name="Mol. Ecol. Resour.">
        <title>The genomes of chicory, endive, great burdock and yacon provide insights into Asteraceae paleo-polyploidization history and plant inulin production.</title>
        <authorList>
            <person name="Fan W."/>
            <person name="Wang S."/>
            <person name="Wang H."/>
            <person name="Wang A."/>
            <person name="Jiang F."/>
            <person name="Liu H."/>
            <person name="Zhao H."/>
            <person name="Xu D."/>
            <person name="Zhang Y."/>
        </authorList>
    </citation>
    <scope>NUCLEOTIDE SEQUENCE [LARGE SCALE GENOMIC DNA]</scope>
    <source>
        <strain evidence="2">cv. Punajuju</strain>
        <tissue evidence="1">Leaves</tissue>
    </source>
</reference>
<dbReference type="Proteomes" id="UP001055811">
    <property type="component" value="Linkage Group LG09"/>
</dbReference>
<evidence type="ECO:0000313" key="1">
    <source>
        <dbReference type="EMBL" id="KAI3690789.1"/>
    </source>
</evidence>
<sequence length="67" mass="7421">MSKRASMTTVNSRKARECWGLLRSAPLFCWLPVKSVPEFPRVPVGTTPTPHMLSQPTSTTGSKALEY</sequence>
<protein>
    <submittedName>
        <fullName evidence="1">Uncharacterized protein</fullName>
    </submittedName>
</protein>
<name>A0ACB8Z0Q6_CICIN</name>